<accession>A0A6C2ULZ2</accession>
<dbReference type="InterPro" id="IPR015421">
    <property type="entry name" value="PyrdxlP-dep_Trfase_major"/>
</dbReference>
<keyword evidence="8" id="KW-1185">Reference proteome</keyword>
<dbReference type="Gene3D" id="3.90.1150.10">
    <property type="entry name" value="Aspartate Aminotransferase, domain 1"/>
    <property type="match status" value="1"/>
</dbReference>
<sequence>MTEKKKTITDTADKEQQFEAIEQQHGGYWRHGFIDHAYLYNLYFPPERFFQQLTRQIHELVLNYPVAQNVLANLVGTLIAQPAERIVVGNGAAELIKIVSGHLAKKLIVPVPSFNEYANAAPTENIIEFALEAPSFQLDVDQFAAEAIRNKADIAVVVSPNNPTSLLVPKVDLLRLLDKLAAHDCMLIVDESFIDFAKDRDRETLEGDIANYPNLAIFKSMSKAYGICGLRIGYMLTANALFADQVRQGLHIWNLNGFAETFLVHAPEYQQEFLASCERVRADRDQFYQDLCTIREMTVYRPDANYIFCRLPDQAPSGPEVARRLFVEHNIYIKHCQGKTMPESDRYIRISSRTQAENGRVAEALRTIVAAAEELS</sequence>
<evidence type="ECO:0000313" key="7">
    <source>
        <dbReference type="EMBL" id="VGO21282.1"/>
    </source>
</evidence>
<name>A0A6C2ULZ2_9BACT</name>
<dbReference type="InterPro" id="IPR015424">
    <property type="entry name" value="PyrdxlP-dep_Trfase"/>
</dbReference>
<dbReference type="AlphaFoldDB" id="A0A6C2ULZ2"/>
<dbReference type="EMBL" id="CAAHFH010000002">
    <property type="protein sequence ID" value="VGO21282.1"/>
    <property type="molecule type" value="Genomic_DNA"/>
</dbReference>
<dbReference type="EC" id="2.6.1.-" evidence="5"/>
<evidence type="ECO:0000256" key="1">
    <source>
        <dbReference type="ARBA" id="ARBA00001933"/>
    </source>
</evidence>
<dbReference type="GO" id="GO:0030170">
    <property type="term" value="F:pyridoxal phosphate binding"/>
    <property type="evidence" value="ECO:0007669"/>
    <property type="project" value="InterPro"/>
</dbReference>
<evidence type="ECO:0000313" key="8">
    <source>
        <dbReference type="Proteomes" id="UP000346198"/>
    </source>
</evidence>
<keyword evidence="3 5" id="KW-0808">Transferase</keyword>
<evidence type="ECO:0000259" key="6">
    <source>
        <dbReference type="Pfam" id="PF00155"/>
    </source>
</evidence>
<dbReference type="InterPro" id="IPR004838">
    <property type="entry name" value="NHTrfase_class1_PyrdxlP-BS"/>
</dbReference>
<dbReference type="GO" id="GO:0008483">
    <property type="term" value="F:transaminase activity"/>
    <property type="evidence" value="ECO:0007669"/>
    <property type="project" value="UniProtKB-KW"/>
</dbReference>
<evidence type="ECO:0000256" key="2">
    <source>
        <dbReference type="ARBA" id="ARBA00022576"/>
    </source>
</evidence>
<dbReference type="CDD" id="cd00609">
    <property type="entry name" value="AAT_like"/>
    <property type="match status" value="1"/>
</dbReference>
<proteinExistence type="inferred from homology"/>
<organism evidence="7 8">
    <name type="scientific">Pontiella sulfatireligans</name>
    <dbReference type="NCBI Taxonomy" id="2750658"/>
    <lineage>
        <taxon>Bacteria</taxon>
        <taxon>Pseudomonadati</taxon>
        <taxon>Kiritimatiellota</taxon>
        <taxon>Kiritimatiellia</taxon>
        <taxon>Kiritimatiellales</taxon>
        <taxon>Pontiellaceae</taxon>
        <taxon>Pontiella</taxon>
    </lineage>
</organism>
<reference evidence="7 8" key="1">
    <citation type="submission" date="2019-04" db="EMBL/GenBank/DDBJ databases">
        <authorList>
            <person name="Van Vliet M D."/>
        </authorList>
    </citation>
    <scope>NUCLEOTIDE SEQUENCE [LARGE SCALE GENOMIC DNA]</scope>
    <source>
        <strain evidence="7 8">F21</strain>
    </source>
</reference>
<gene>
    <name evidence="7" type="primary">cobD</name>
    <name evidence="7" type="ORF">SCARR_03354</name>
</gene>
<dbReference type="InterPro" id="IPR015422">
    <property type="entry name" value="PyrdxlP-dep_Trfase_small"/>
</dbReference>
<keyword evidence="4" id="KW-0663">Pyridoxal phosphate</keyword>
<dbReference type="PANTHER" id="PTHR42885">
    <property type="entry name" value="HISTIDINOL-PHOSPHATE AMINOTRANSFERASE-RELATED"/>
    <property type="match status" value="1"/>
</dbReference>
<evidence type="ECO:0000256" key="5">
    <source>
        <dbReference type="RuleBase" id="RU000481"/>
    </source>
</evidence>
<dbReference type="SUPFAM" id="SSF53383">
    <property type="entry name" value="PLP-dependent transferases"/>
    <property type="match status" value="1"/>
</dbReference>
<comment type="similarity">
    <text evidence="5">Belongs to the class-I pyridoxal-phosphate-dependent aminotransferase family.</text>
</comment>
<evidence type="ECO:0000256" key="4">
    <source>
        <dbReference type="ARBA" id="ARBA00022898"/>
    </source>
</evidence>
<protein>
    <recommendedName>
        <fullName evidence="5">Aminotransferase</fullName>
        <ecNumber evidence="5">2.6.1.-</ecNumber>
    </recommendedName>
</protein>
<keyword evidence="2 5" id="KW-0032">Aminotransferase</keyword>
<evidence type="ECO:0000256" key="3">
    <source>
        <dbReference type="ARBA" id="ARBA00022679"/>
    </source>
</evidence>
<comment type="cofactor">
    <cofactor evidence="1 5">
        <name>pyridoxal 5'-phosphate</name>
        <dbReference type="ChEBI" id="CHEBI:597326"/>
    </cofactor>
</comment>
<feature type="domain" description="Aminotransferase class I/classII large" evidence="6">
    <location>
        <begin position="68"/>
        <end position="365"/>
    </location>
</feature>
<dbReference type="PROSITE" id="PS00105">
    <property type="entry name" value="AA_TRANSFER_CLASS_1"/>
    <property type="match status" value="1"/>
</dbReference>
<dbReference type="Gene3D" id="3.40.640.10">
    <property type="entry name" value="Type I PLP-dependent aspartate aminotransferase-like (Major domain)"/>
    <property type="match status" value="1"/>
</dbReference>
<dbReference type="Proteomes" id="UP000346198">
    <property type="component" value="Unassembled WGS sequence"/>
</dbReference>
<dbReference type="RefSeq" id="WP_136062761.1">
    <property type="nucleotide sequence ID" value="NZ_CAAHFH010000002.1"/>
</dbReference>
<dbReference type="InterPro" id="IPR004839">
    <property type="entry name" value="Aminotransferase_I/II_large"/>
</dbReference>
<dbReference type="Pfam" id="PF00155">
    <property type="entry name" value="Aminotran_1_2"/>
    <property type="match status" value="1"/>
</dbReference>
<dbReference type="PANTHER" id="PTHR42885:SF2">
    <property type="entry name" value="HISTIDINOL-PHOSPHATE AMINOTRANSFERASE"/>
    <property type="match status" value="1"/>
</dbReference>